<dbReference type="EMBL" id="POSK01000009">
    <property type="protein sequence ID" value="PNI04215.1"/>
    <property type="molecule type" value="Genomic_DNA"/>
</dbReference>
<comment type="similarity">
    <text evidence="1 7">Belongs to the acylphosphatase family.</text>
</comment>
<dbReference type="SUPFAM" id="SSF54975">
    <property type="entry name" value="Acylphosphatase/BLUF domain-like"/>
    <property type="match status" value="1"/>
</dbReference>
<dbReference type="OrthoDB" id="5295388at2"/>
<feature type="active site" evidence="5">
    <location>
        <position position="20"/>
    </location>
</feature>
<dbReference type="RefSeq" id="WP_042482584.1">
    <property type="nucleotide sequence ID" value="NZ_CBCRWT010000051.1"/>
</dbReference>
<evidence type="ECO:0000256" key="2">
    <source>
        <dbReference type="ARBA" id="ARBA00012150"/>
    </source>
</evidence>
<sequence>MATKCDKFIVSGVVQGVGFRYHTSHQGLKLGLTGYAKNLNNGDVEVIACGPVEQVDEFYEWLKEGPRTASVDKIVRTTCTIEKSYRGFEIL</sequence>
<proteinExistence type="inferred from homology"/>
<dbReference type="Proteomes" id="UP000236449">
    <property type="component" value="Unassembled WGS sequence"/>
</dbReference>
<evidence type="ECO:0000259" key="8">
    <source>
        <dbReference type="PROSITE" id="PS51160"/>
    </source>
</evidence>
<dbReference type="GO" id="GO:0003998">
    <property type="term" value="F:acylphosphatase activity"/>
    <property type="evidence" value="ECO:0007669"/>
    <property type="project" value="UniProtKB-EC"/>
</dbReference>
<dbReference type="InterPro" id="IPR017968">
    <property type="entry name" value="Acylphosphatase_CS"/>
</dbReference>
<gene>
    <name evidence="9" type="ORF">C1N32_14575</name>
</gene>
<evidence type="ECO:0000256" key="4">
    <source>
        <dbReference type="ARBA" id="ARBA00047645"/>
    </source>
</evidence>
<dbReference type="PROSITE" id="PS51160">
    <property type="entry name" value="ACYLPHOSPHATASE_3"/>
    <property type="match status" value="1"/>
</dbReference>
<evidence type="ECO:0000313" key="10">
    <source>
        <dbReference type="Proteomes" id="UP000236449"/>
    </source>
</evidence>
<dbReference type="NCBIfam" id="NF011000">
    <property type="entry name" value="PRK14426.1"/>
    <property type="match status" value="1"/>
</dbReference>
<dbReference type="InterPro" id="IPR001792">
    <property type="entry name" value="Acylphosphatase-like_dom"/>
</dbReference>
<feature type="active site" evidence="5">
    <location>
        <position position="38"/>
    </location>
</feature>
<dbReference type="InterPro" id="IPR036046">
    <property type="entry name" value="Acylphosphatase-like_dom_sf"/>
</dbReference>
<evidence type="ECO:0000256" key="7">
    <source>
        <dbReference type="RuleBase" id="RU004168"/>
    </source>
</evidence>
<evidence type="ECO:0000313" key="9">
    <source>
        <dbReference type="EMBL" id="PNI04215.1"/>
    </source>
</evidence>
<comment type="catalytic activity">
    <reaction evidence="4 5 6">
        <text>an acyl phosphate + H2O = a carboxylate + phosphate + H(+)</text>
        <dbReference type="Rhea" id="RHEA:14965"/>
        <dbReference type="ChEBI" id="CHEBI:15377"/>
        <dbReference type="ChEBI" id="CHEBI:15378"/>
        <dbReference type="ChEBI" id="CHEBI:29067"/>
        <dbReference type="ChEBI" id="CHEBI:43474"/>
        <dbReference type="ChEBI" id="CHEBI:59918"/>
        <dbReference type="EC" id="3.6.1.7"/>
    </reaction>
</comment>
<name>A0A2J8I117_VIBDI</name>
<feature type="domain" description="Acylphosphatase-like" evidence="8">
    <location>
        <begin position="5"/>
        <end position="91"/>
    </location>
</feature>
<keyword evidence="5 6" id="KW-0378">Hydrolase</keyword>
<reference evidence="9 10" key="1">
    <citation type="submission" date="2018-01" db="EMBL/GenBank/DDBJ databases">
        <title>Draft genome sequences of six Vibrio diazotrophicus strains isolated from deep-sea sediments of the Baltic Sea.</title>
        <authorList>
            <person name="Castillo D."/>
            <person name="Vandieken V."/>
            <person name="Chiang O."/>
            <person name="Middelboe M."/>
        </authorList>
    </citation>
    <scope>NUCLEOTIDE SEQUENCE [LARGE SCALE GENOMIC DNA]</scope>
    <source>
        <strain evidence="9 10">60.27F</strain>
    </source>
</reference>
<evidence type="ECO:0000256" key="5">
    <source>
        <dbReference type="PROSITE-ProRule" id="PRU00520"/>
    </source>
</evidence>
<comment type="caution">
    <text evidence="9">The sequence shown here is derived from an EMBL/GenBank/DDBJ whole genome shotgun (WGS) entry which is preliminary data.</text>
</comment>
<accession>A0A2J8I117</accession>
<dbReference type="InterPro" id="IPR020456">
    <property type="entry name" value="Acylphosphatase"/>
</dbReference>
<evidence type="ECO:0000256" key="3">
    <source>
        <dbReference type="ARBA" id="ARBA00015991"/>
    </source>
</evidence>
<dbReference type="GeneID" id="94024591"/>
<dbReference type="Pfam" id="PF00708">
    <property type="entry name" value="Acylphosphatase"/>
    <property type="match status" value="1"/>
</dbReference>
<evidence type="ECO:0000256" key="6">
    <source>
        <dbReference type="RuleBase" id="RU000553"/>
    </source>
</evidence>
<organism evidence="9 10">
    <name type="scientific">Vibrio diazotrophicus</name>
    <dbReference type="NCBI Taxonomy" id="685"/>
    <lineage>
        <taxon>Bacteria</taxon>
        <taxon>Pseudomonadati</taxon>
        <taxon>Pseudomonadota</taxon>
        <taxon>Gammaproteobacteria</taxon>
        <taxon>Vibrionales</taxon>
        <taxon>Vibrionaceae</taxon>
        <taxon>Vibrio</taxon>
    </lineage>
</organism>
<dbReference type="PANTHER" id="PTHR47268">
    <property type="entry name" value="ACYLPHOSPHATASE"/>
    <property type="match status" value="1"/>
</dbReference>
<dbReference type="PROSITE" id="PS00151">
    <property type="entry name" value="ACYLPHOSPHATASE_2"/>
    <property type="match status" value="1"/>
</dbReference>
<protein>
    <recommendedName>
        <fullName evidence="3 5">Acylphosphatase</fullName>
        <ecNumber evidence="2 5">3.6.1.7</ecNumber>
    </recommendedName>
</protein>
<dbReference type="PROSITE" id="PS00150">
    <property type="entry name" value="ACYLPHOSPHATASE_1"/>
    <property type="match status" value="1"/>
</dbReference>
<dbReference type="EC" id="3.6.1.7" evidence="2 5"/>
<dbReference type="Gene3D" id="3.30.70.100">
    <property type="match status" value="1"/>
</dbReference>
<evidence type="ECO:0000256" key="1">
    <source>
        <dbReference type="ARBA" id="ARBA00005614"/>
    </source>
</evidence>
<dbReference type="PANTHER" id="PTHR47268:SF4">
    <property type="entry name" value="ACYLPHOSPHATASE"/>
    <property type="match status" value="1"/>
</dbReference>
<dbReference type="AlphaFoldDB" id="A0A2J8I117"/>